<dbReference type="RefSeq" id="WP_175460096.1">
    <property type="nucleotide sequence ID" value="NZ_FNDT01000003.1"/>
</dbReference>
<dbReference type="AlphaFoldDB" id="A0A1G8FKV7"/>
<keyword evidence="3" id="KW-1185">Reference proteome</keyword>
<reference evidence="2 3" key="1">
    <citation type="submission" date="2016-10" db="EMBL/GenBank/DDBJ databases">
        <authorList>
            <person name="de Groot N.N."/>
        </authorList>
    </citation>
    <scope>NUCLEOTIDE SEQUENCE [LARGE SCALE GENOMIC DNA]</scope>
    <source>
        <strain evidence="2 3">NP_1H</strain>
    </source>
</reference>
<keyword evidence="1" id="KW-0732">Signal</keyword>
<evidence type="ECO:0000313" key="2">
    <source>
        <dbReference type="EMBL" id="SDH82747.1"/>
    </source>
</evidence>
<feature type="chain" id="PRO_5011603333" evidence="1">
    <location>
        <begin position="25"/>
        <end position="47"/>
    </location>
</feature>
<dbReference type="STRING" id="335973.SAMN04488693_103102"/>
<proteinExistence type="predicted"/>
<dbReference type="EMBL" id="FNDT01000003">
    <property type="protein sequence ID" value="SDH82747.1"/>
    <property type="molecule type" value="Genomic_DNA"/>
</dbReference>
<evidence type="ECO:0000313" key="3">
    <source>
        <dbReference type="Proteomes" id="UP000199258"/>
    </source>
</evidence>
<feature type="signal peptide" evidence="1">
    <location>
        <begin position="1"/>
        <end position="24"/>
    </location>
</feature>
<organism evidence="2 3">
    <name type="scientific">Arthrobacter subterraneus</name>
    <dbReference type="NCBI Taxonomy" id="335973"/>
    <lineage>
        <taxon>Bacteria</taxon>
        <taxon>Bacillati</taxon>
        <taxon>Actinomycetota</taxon>
        <taxon>Actinomycetes</taxon>
        <taxon>Micrococcales</taxon>
        <taxon>Micrococcaceae</taxon>
        <taxon>Arthrobacter</taxon>
    </lineage>
</organism>
<dbReference type="Proteomes" id="UP000199258">
    <property type="component" value="Unassembled WGS sequence"/>
</dbReference>
<sequence>MKRLSAVLLLTAALALGGGSAAVAKDAAPALRSGVVTYGILIDDWPH</sequence>
<protein>
    <submittedName>
        <fullName evidence="2">Uncharacterized protein</fullName>
    </submittedName>
</protein>
<accession>A0A1G8FKV7</accession>
<evidence type="ECO:0000256" key="1">
    <source>
        <dbReference type="SAM" id="SignalP"/>
    </source>
</evidence>
<gene>
    <name evidence="2" type="ORF">SAMN04488693_103102</name>
</gene>
<name>A0A1G8FKV7_9MICC</name>